<accession>A0A166KIT6</accession>
<reference evidence="1" key="1">
    <citation type="journal article" date="2016" name="Mol. Biol. Evol.">
        <title>Comparative Genomics of Early-Diverging Mushroom-Forming Fungi Provides Insights into the Origins of Lignocellulose Decay Capabilities.</title>
        <authorList>
            <person name="Nagy L.G."/>
            <person name="Riley R."/>
            <person name="Tritt A."/>
            <person name="Adam C."/>
            <person name="Daum C."/>
            <person name="Floudas D."/>
            <person name="Sun H."/>
            <person name="Yadav J.S."/>
            <person name="Pangilinan J."/>
            <person name="Larsson K.H."/>
            <person name="Matsuura K."/>
            <person name="Barry K."/>
            <person name="Labutti K."/>
            <person name="Kuo R."/>
            <person name="Ohm R.A."/>
            <person name="Bhattacharya S.S."/>
            <person name="Shirouzu T."/>
            <person name="Yoshinaga Y."/>
            <person name="Martin F.M."/>
            <person name="Grigoriev I.V."/>
            <person name="Hibbett D.S."/>
        </authorList>
    </citation>
    <scope>NUCLEOTIDE SEQUENCE [LARGE SCALE GENOMIC DNA]</scope>
    <source>
        <strain evidence="1">CBS 109695</strain>
    </source>
</reference>
<evidence type="ECO:0000313" key="1">
    <source>
        <dbReference type="EMBL" id="KZP21949.1"/>
    </source>
</evidence>
<protein>
    <submittedName>
        <fullName evidence="1">Uncharacterized protein</fullName>
    </submittedName>
</protein>
<proteinExistence type="predicted"/>
<dbReference type="AlphaFoldDB" id="A0A166KIT6"/>
<dbReference type="EMBL" id="KV417543">
    <property type="protein sequence ID" value="KZP21949.1"/>
    <property type="molecule type" value="Genomic_DNA"/>
</dbReference>
<gene>
    <name evidence="1" type="ORF">FIBSPDRAFT_495304</name>
</gene>
<sequence>MNQRSASHLRRHRPFLCQNVTKSRTTNCEAYKCQTRSPEPSYIIAVSCCGVCDCVGNQPNDFRSRELRKGGSVLEALPANPRGLGSVPGSVYRNRICMAGYVGLCFGFTLLF</sequence>
<organism evidence="1">
    <name type="scientific">Athelia psychrophila</name>
    <dbReference type="NCBI Taxonomy" id="1759441"/>
    <lineage>
        <taxon>Eukaryota</taxon>
        <taxon>Fungi</taxon>
        <taxon>Dikarya</taxon>
        <taxon>Basidiomycota</taxon>
        <taxon>Agaricomycotina</taxon>
        <taxon>Agaricomycetes</taxon>
        <taxon>Agaricomycetidae</taxon>
        <taxon>Atheliales</taxon>
        <taxon>Atheliaceae</taxon>
        <taxon>Athelia</taxon>
    </lineage>
</organism>
<name>A0A166KIT6_9AGAM</name>